<dbReference type="InterPro" id="IPR036052">
    <property type="entry name" value="TrpB-like_PALP_sf"/>
</dbReference>
<evidence type="ECO:0000313" key="16">
    <source>
        <dbReference type="EMBL" id="SHJ51528.1"/>
    </source>
</evidence>
<evidence type="ECO:0000256" key="2">
    <source>
        <dbReference type="ARBA" id="ARBA00001933"/>
    </source>
</evidence>
<dbReference type="UniPathway" id="UPA00052">
    <property type="reaction ID" value="UER00507"/>
</dbReference>
<evidence type="ECO:0000256" key="11">
    <source>
        <dbReference type="ARBA" id="ARBA00022898"/>
    </source>
</evidence>
<evidence type="ECO:0000256" key="6">
    <source>
        <dbReference type="ARBA" id="ARBA00011447"/>
    </source>
</evidence>
<dbReference type="UniPathway" id="UPA00047">
    <property type="reaction ID" value="UER00054"/>
</dbReference>
<dbReference type="Proteomes" id="UP000242497">
    <property type="component" value="Unassembled WGS sequence"/>
</dbReference>
<feature type="domain" description="Tryptophan synthase beta chain-like PALP" evidence="15">
    <location>
        <begin position="21"/>
        <end position="305"/>
    </location>
</feature>
<evidence type="ECO:0000256" key="10">
    <source>
        <dbReference type="ARBA" id="ARBA00022624"/>
    </source>
</evidence>
<accession>A0A1M6JY26</accession>
<evidence type="ECO:0000256" key="4">
    <source>
        <dbReference type="ARBA" id="ARBA00004958"/>
    </source>
</evidence>
<dbReference type="SUPFAM" id="SSF55021">
    <property type="entry name" value="ACT-like"/>
    <property type="match status" value="1"/>
</dbReference>
<dbReference type="InterPro" id="IPR050147">
    <property type="entry name" value="Ser/Thr_Dehydratase"/>
</dbReference>
<protein>
    <recommendedName>
        <fullName evidence="8">L-threonine dehydratase catabolic TdcB</fullName>
        <ecNumber evidence="7">4.3.1.19</ecNumber>
    </recommendedName>
    <alternativeName>
        <fullName evidence="14">Threonine deaminase</fullName>
    </alternativeName>
</protein>
<comment type="cofactor">
    <cofactor evidence="2">
        <name>pyridoxal 5'-phosphate</name>
        <dbReference type="ChEBI" id="CHEBI:597326"/>
    </cofactor>
</comment>
<dbReference type="EC" id="4.3.1.19" evidence="7"/>
<dbReference type="GO" id="GO:0070689">
    <property type="term" value="P:L-threonine catabolic process to propionate"/>
    <property type="evidence" value="ECO:0007669"/>
    <property type="project" value="UniProtKB-UniPathway"/>
</dbReference>
<dbReference type="CDD" id="cd01562">
    <property type="entry name" value="Thr-dehyd"/>
    <property type="match status" value="1"/>
</dbReference>
<evidence type="ECO:0000256" key="7">
    <source>
        <dbReference type="ARBA" id="ARBA00012096"/>
    </source>
</evidence>
<keyword evidence="17" id="KW-1185">Reference proteome</keyword>
<dbReference type="GO" id="GO:0004794">
    <property type="term" value="F:threonine deaminase activity"/>
    <property type="evidence" value="ECO:0007669"/>
    <property type="project" value="UniProtKB-EC"/>
</dbReference>
<keyword evidence="9" id="KW-0021">Allosteric enzyme</keyword>
<evidence type="ECO:0000256" key="8">
    <source>
        <dbReference type="ARBA" id="ARBA00022248"/>
    </source>
</evidence>
<comment type="pathway">
    <text evidence="4">Amino-acid degradation; L-threonine degradation via propanoate pathway; propanoate from L-threonine: step 1/4.</text>
</comment>
<dbReference type="PANTHER" id="PTHR48078">
    <property type="entry name" value="THREONINE DEHYDRATASE, MITOCHONDRIAL-RELATED"/>
    <property type="match status" value="1"/>
</dbReference>
<dbReference type="InterPro" id="IPR001926">
    <property type="entry name" value="TrpB-like_PALP"/>
</dbReference>
<evidence type="ECO:0000256" key="3">
    <source>
        <dbReference type="ARBA" id="ARBA00004810"/>
    </source>
</evidence>
<comment type="function">
    <text evidence="13">Catalyzes the anaerobic formation of alpha-ketobutyrate and ammonia from threonine in a two-step reaction. The first step involved a dehydration of threonine and a production of enamine intermediates (aminocrotonate), which tautomerizes to its imine form (iminobutyrate). Both intermediates are unstable and short-lived. The second step is the nonenzymatic hydrolysis of the enamine/imine intermediates to form 2-ketobutyrate and free ammonia. In the low water environment of the cell, the second step is accelerated by RidA.</text>
</comment>
<dbReference type="AlphaFoldDB" id="A0A1M6JY26"/>
<dbReference type="Pfam" id="PF00291">
    <property type="entry name" value="PALP"/>
    <property type="match status" value="1"/>
</dbReference>
<dbReference type="FunFam" id="3.40.50.1100:FF:000007">
    <property type="entry name" value="L-threonine dehydratase catabolic TdcB"/>
    <property type="match status" value="1"/>
</dbReference>
<name>A0A1M6JY26_9FIRM</name>
<evidence type="ECO:0000259" key="15">
    <source>
        <dbReference type="Pfam" id="PF00291"/>
    </source>
</evidence>
<evidence type="ECO:0000256" key="14">
    <source>
        <dbReference type="ARBA" id="ARBA00031427"/>
    </source>
</evidence>
<evidence type="ECO:0000256" key="12">
    <source>
        <dbReference type="ARBA" id="ARBA00023239"/>
    </source>
</evidence>
<dbReference type="PANTHER" id="PTHR48078:SF6">
    <property type="entry name" value="L-THREONINE DEHYDRATASE CATABOLIC TDCB"/>
    <property type="match status" value="1"/>
</dbReference>
<dbReference type="InterPro" id="IPR005789">
    <property type="entry name" value="Thr_deHydtase_catblc"/>
</dbReference>
<dbReference type="STRING" id="1123349.SAMN02744037_00210"/>
<evidence type="ECO:0000256" key="9">
    <source>
        <dbReference type="ARBA" id="ARBA00022533"/>
    </source>
</evidence>
<evidence type="ECO:0000256" key="1">
    <source>
        <dbReference type="ARBA" id="ARBA00001274"/>
    </source>
</evidence>
<sequence length="405" mass="43477">MAKVTLEDVKKAREVLNGVANKTKLLECTTLSKMSKNRVFLKLENLQKTGSFKIRGAVNKIANLTEEEKKCGVIASSAGNHAQGVALGAKMNGIRATIVMPATAPLAKVAATKSYGAEVVLNGLVYDDAYAKAIEIQKETGATFLHPFNDPYVIAGQGTIALEIFEDLENVDIILAPIGGGGIISGIAVAAKALNPNVKVIGVQSENIGSMKASREAGKVTTYFKAPTIADGIAVKTPGDLTFDIIQEYVDEIITVTEEEIAQAILFLMERDKIVSEGAGAVCTAAIMSGKIKETGKNVVGVVSGGNIDVNMVYRIIDKALEKEGRRLCFNTILPDKCGEMLKLINLISETKANILYINQTRLGNDVVLGTQEVELVLETFDKNHMDEIIGKIKSNGYEVKMKNK</sequence>
<dbReference type="NCBIfam" id="TIGR01127">
    <property type="entry name" value="ilvA_1Cterm"/>
    <property type="match status" value="1"/>
</dbReference>
<dbReference type="SUPFAM" id="SSF53686">
    <property type="entry name" value="Tryptophan synthase beta subunit-like PLP-dependent enzymes"/>
    <property type="match status" value="1"/>
</dbReference>
<comment type="similarity">
    <text evidence="5">Belongs to the serine/threonine dehydratase family.</text>
</comment>
<comment type="catalytic activity">
    <reaction evidence="1">
        <text>L-threonine = 2-oxobutanoate + NH4(+)</text>
        <dbReference type="Rhea" id="RHEA:22108"/>
        <dbReference type="ChEBI" id="CHEBI:16763"/>
        <dbReference type="ChEBI" id="CHEBI:28938"/>
        <dbReference type="ChEBI" id="CHEBI:57926"/>
        <dbReference type="EC" id="4.3.1.19"/>
    </reaction>
</comment>
<keyword evidence="10" id="KW-0412">Isoleucine biosynthesis</keyword>
<dbReference type="GO" id="GO:0009097">
    <property type="term" value="P:isoleucine biosynthetic process"/>
    <property type="evidence" value="ECO:0007669"/>
    <property type="project" value="UniProtKB-UniPathway"/>
</dbReference>
<keyword evidence="10" id="KW-0100">Branched-chain amino acid biosynthesis</keyword>
<dbReference type="CDD" id="cd04886">
    <property type="entry name" value="ACT_ThrD-II-like"/>
    <property type="match status" value="1"/>
</dbReference>
<dbReference type="InterPro" id="IPR045865">
    <property type="entry name" value="ACT-like_dom_sf"/>
</dbReference>
<dbReference type="GO" id="GO:0003941">
    <property type="term" value="F:L-serine ammonia-lyase activity"/>
    <property type="evidence" value="ECO:0007669"/>
    <property type="project" value="TreeGrafter"/>
</dbReference>
<dbReference type="InterPro" id="IPR044561">
    <property type="entry name" value="ACT_ThrD-II-like"/>
</dbReference>
<proteinExistence type="inferred from homology"/>
<dbReference type="InterPro" id="IPR000634">
    <property type="entry name" value="Ser/Thr_deHydtase_PyrdxlP-BS"/>
</dbReference>
<evidence type="ECO:0000313" key="17">
    <source>
        <dbReference type="Proteomes" id="UP000242497"/>
    </source>
</evidence>
<dbReference type="OrthoDB" id="9811476at2"/>
<dbReference type="PROSITE" id="PS00165">
    <property type="entry name" value="DEHYDRATASE_SER_THR"/>
    <property type="match status" value="1"/>
</dbReference>
<keyword evidence="10" id="KW-0028">Amino-acid biosynthesis</keyword>
<keyword evidence="12" id="KW-0456">Lyase</keyword>
<dbReference type="RefSeq" id="WP_072886558.1">
    <property type="nucleotide sequence ID" value="NZ_FRAE01000006.1"/>
</dbReference>
<keyword evidence="11" id="KW-0663">Pyridoxal phosphate</keyword>
<evidence type="ECO:0000256" key="13">
    <source>
        <dbReference type="ARBA" id="ARBA00025527"/>
    </source>
</evidence>
<dbReference type="EMBL" id="FRAE01000006">
    <property type="protein sequence ID" value="SHJ51528.1"/>
    <property type="molecule type" value="Genomic_DNA"/>
</dbReference>
<dbReference type="GO" id="GO:0006565">
    <property type="term" value="P:L-serine catabolic process"/>
    <property type="evidence" value="ECO:0007669"/>
    <property type="project" value="TreeGrafter"/>
</dbReference>
<comment type="pathway">
    <text evidence="3">Amino-acid biosynthesis; L-isoleucine biosynthesis; 2-oxobutanoate from L-threonine: step 1/1.</text>
</comment>
<dbReference type="GO" id="GO:0030170">
    <property type="term" value="F:pyridoxal phosphate binding"/>
    <property type="evidence" value="ECO:0007669"/>
    <property type="project" value="InterPro"/>
</dbReference>
<reference evidence="17" key="1">
    <citation type="submission" date="2016-11" db="EMBL/GenBank/DDBJ databases">
        <authorList>
            <person name="Varghese N."/>
            <person name="Submissions S."/>
        </authorList>
    </citation>
    <scope>NUCLEOTIDE SEQUENCE [LARGE SCALE GENOMIC DNA]</scope>
    <source>
        <strain evidence="17">DSM 15518</strain>
    </source>
</reference>
<dbReference type="Gene3D" id="3.40.50.1100">
    <property type="match status" value="2"/>
</dbReference>
<evidence type="ECO:0000256" key="5">
    <source>
        <dbReference type="ARBA" id="ARBA00010869"/>
    </source>
</evidence>
<comment type="subunit">
    <text evidence="6">In the native structure, TdcB is in a dimeric form, whereas in the TdcB-AMP complex, it exists in a tetrameric form (dimer of dimers).</text>
</comment>
<gene>
    <name evidence="16" type="ORF">SAMN02744037_00210</name>
</gene>
<organism evidence="16 17">
    <name type="scientific">Tepidibacter formicigenes DSM 15518</name>
    <dbReference type="NCBI Taxonomy" id="1123349"/>
    <lineage>
        <taxon>Bacteria</taxon>
        <taxon>Bacillati</taxon>
        <taxon>Bacillota</taxon>
        <taxon>Clostridia</taxon>
        <taxon>Peptostreptococcales</taxon>
        <taxon>Peptostreptococcaceae</taxon>
        <taxon>Tepidibacter</taxon>
    </lineage>
</organism>